<keyword evidence="7" id="KW-1185">Reference proteome</keyword>
<protein>
    <submittedName>
        <fullName evidence="6">GntR family transcriptional regulator</fullName>
    </submittedName>
</protein>
<dbReference type="GO" id="GO:0003677">
    <property type="term" value="F:DNA binding"/>
    <property type="evidence" value="ECO:0007669"/>
    <property type="project" value="UniProtKB-KW"/>
</dbReference>
<evidence type="ECO:0000259" key="5">
    <source>
        <dbReference type="PROSITE" id="PS50949"/>
    </source>
</evidence>
<dbReference type="InterPro" id="IPR008920">
    <property type="entry name" value="TF_FadR/GntR_C"/>
</dbReference>
<keyword evidence="3" id="KW-0804">Transcription</keyword>
<sequence>MTGDQVAGSKSGSRKQAGGGGHKARWEQIYLELKKRIISCELPPGSAVSEAGLAREYDVSPTPVRDALSRLRQEGLVSPSNGRSYHVTPINLADLRDLSEARFVLESGIVRMIVENADDAAIASLEAYAVVPDGHLKGGPERIAINRAFHLAVAKITHNTRLVAMLTRILDESERLFNFGIVAWPATELESTHLDLVKALEARDCDRAVQLCRQETDETTRRILDSLMRDPERAKLVGFGASK</sequence>
<dbReference type="InterPro" id="IPR036390">
    <property type="entry name" value="WH_DNA-bd_sf"/>
</dbReference>
<dbReference type="PANTHER" id="PTHR43537">
    <property type="entry name" value="TRANSCRIPTIONAL REGULATOR, GNTR FAMILY"/>
    <property type="match status" value="1"/>
</dbReference>
<dbReference type="InterPro" id="IPR000524">
    <property type="entry name" value="Tscrpt_reg_HTH_GntR"/>
</dbReference>
<comment type="caution">
    <text evidence="6">The sequence shown here is derived from an EMBL/GenBank/DDBJ whole genome shotgun (WGS) entry which is preliminary data.</text>
</comment>
<reference evidence="6" key="1">
    <citation type="submission" date="2020-12" db="EMBL/GenBank/DDBJ databases">
        <title>Bacterial taxonomy.</title>
        <authorList>
            <person name="Pan X."/>
        </authorList>
    </citation>
    <scope>NUCLEOTIDE SEQUENCE</scope>
    <source>
        <strain evidence="6">B2012</strain>
    </source>
</reference>
<dbReference type="PROSITE" id="PS50949">
    <property type="entry name" value="HTH_GNTR"/>
    <property type="match status" value="1"/>
</dbReference>
<evidence type="ECO:0000256" key="3">
    <source>
        <dbReference type="ARBA" id="ARBA00023163"/>
    </source>
</evidence>
<keyword evidence="1" id="KW-0805">Transcription regulation</keyword>
<dbReference type="Gene3D" id="1.10.10.10">
    <property type="entry name" value="Winged helix-like DNA-binding domain superfamily/Winged helix DNA-binding domain"/>
    <property type="match status" value="1"/>
</dbReference>
<dbReference type="PANTHER" id="PTHR43537:SF45">
    <property type="entry name" value="GNTR FAMILY REGULATORY PROTEIN"/>
    <property type="match status" value="1"/>
</dbReference>
<dbReference type="SMART" id="SM00895">
    <property type="entry name" value="FCD"/>
    <property type="match status" value="1"/>
</dbReference>
<gene>
    <name evidence="6" type="ORF">JCR33_15000</name>
</gene>
<dbReference type="InterPro" id="IPR036388">
    <property type="entry name" value="WH-like_DNA-bd_sf"/>
</dbReference>
<accession>A0A934MGV9</accession>
<dbReference type="AlphaFoldDB" id="A0A934MGV9"/>
<dbReference type="GO" id="GO:0003700">
    <property type="term" value="F:DNA-binding transcription factor activity"/>
    <property type="evidence" value="ECO:0007669"/>
    <property type="project" value="InterPro"/>
</dbReference>
<evidence type="ECO:0000313" key="7">
    <source>
        <dbReference type="Proteomes" id="UP000609531"/>
    </source>
</evidence>
<evidence type="ECO:0000313" key="6">
    <source>
        <dbReference type="EMBL" id="MBJ3777013.1"/>
    </source>
</evidence>
<dbReference type="SMART" id="SM00345">
    <property type="entry name" value="HTH_GNTR"/>
    <property type="match status" value="1"/>
</dbReference>
<dbReference type="Gene3D" id="1.20.120.530">
    <property type="entry name" value="GntR ligand-binding domain-like"/>
    <property type="match status" value="1"/>
</dbReference>
<organism evidence="6 7">
    <name type="scientific">Acuticoccus mangrovi</name>
    <dbReference type="NCBI Taxonomy" id="2796142"/>
    <lineage>
        <taxon>Bacteria</taxon>
        <taxon>Pseudomonadati</taxon>
        <taxon>Pseudomonadota</taxon>
        <taxon>Alphaproteobacteria</taxon>
        <taxon>Hyphomicrobiales</taxon>
        <taxon>Amorphaceae</taxon>
        <taxon>Acuticoccus</taxon>
    </lineage>
</organism>
<dbReference type="SUPFAM" id="SSF48008">
    <property type="entry name" value="GntR ligand-binding domain-like"/>
    <property type="match status" value="1"/>
</dbReference>
<dbReference type="Pfam" id="PF00392">
    <property type="entry name" value="GntR"/>
    <property type="match status" value="1"/>
</dbReference>
<name>A0A934MGV9_9HYPH</name>
<dbReference type="Proteomes" id="UP000609531">
    <property type="component" value="Unassembled WGS sequence"/>
</dbReference>
<dbReference type="CDD" id="cd07377">
    <property type="entry name" value="WHTH_GntR"/>
    <property type="match status" value="1"/>
</dbReference>
<dbReference type="RefSeq" id="WP_198882917.1">
    <property type="nucleotide sequence ID" value="NZ_JAEKJA010000012.1"/>
</dbReference>
<feature type="region of interest" description="Disordered" evidence="4">
    <location>
        <begin position="1"/>
        <end position="21"/>
    </location>
</feature>
<keyword evidence="2" id="KW-0238">DNA-binding</keyword>
<evidence type="ECO:0000256" key="2">
    <source>
        <dbReference type="ARBA" id="ARBA00023125"/>
    </source>
</evidence>
<proteinExistence type="predicted"/>
<dbReference type="InterPro" id="IPR011711">
    <property type="entry name" value="GntR_C"/>
</dbReference>
<feature type="domain" description="HTH gntR-type" evidence="5">
    <location>
        <begin position="23"/>
        <end position="90"/>
    </location>
</feature>
<dbReference type="Pfam" id="PF07729">
    <property type="entry name" value="FCD"/>
    <property type="match status" value="1"/>
</dbReference>
<evidence type="ECO:0000256" key="1">
    <source>
        <dbReference type="ARBA" id="ARBA00023015"/>
    </source>
</evidence>
<dbReference type="EMBL" id="JAEKJA010000012">
    <property type="protein sequence ID" value="MBJ3777013.1"/>
    <property type="molecule type" value="Genomic_DNA"/>
</dbReference>
<evidence type="ECO:0000256" key="4">
    <source>
        <dbReference type="SAM" id="MobiDB-lite"/>
    </source>
</evidence>
<dbReference type="SUPFAM" id="SSF46785">
    <property type="entry name" value="Winged helix' DNA-binding domain"/>
    <property type="match status" value="1"/>
</dbReference>